<reference evidence="2" key="1">
    <citation type="journal article" date="2021" name="Nat. Commun.">
        <title>Genomic analyses provide insights into spinach domestication and the genetic basis of agronomic traits.</title>
        <authorList>
            <person name="Cai X."/>
            <person name="Sun X."/>
            <person name="Xu C."/>
            <person name="Sun H."/>
            <person name="Wang X."/>
            <person name="Ge C."/>
            <person name="Zhang Z."/>
            <person name="Wang Q."/>
            <person name="Fei Z."/>
            <person name="Jiao C."/>
            <person name="Wang Q."/>
        </authorList>
    </citation>
    <scope>NUCLEOTIDE SEQUENCE [LARGE SCALE GENOMIC DNA]</scope>
    <source>
        <strain evidence="2">cv. Varoflay</strain>
    </source>
</reference>
<name>A0ABM3R722_SPIOL</name>
<protein>
    <submittedName>
        <fullName evidence="3 4">Uncharacterized protein isoform X1</fullName>
    </submittedName>
</protein>
<dbReference type="Proteomes" id="UP000813463">
    <property type="component" value="Chromosome 2"/>
</dbReference>
<evidence type="ECO:0000313" key="8">
    <source>
        <dbReference type="RefSeq" id="XP_056691412.1"/>
    </source>
</evidence>
<evidence type="ECO:0000313" key="5">
    <source>
        <dbReference type="RefSeq" id="XP_056691409.1"/>
    </source>
</evidence>
<evidence type="ECO:0000313" key="6">
    <source>
        <dbReference type="RefSeq" id="XP_056691410.1"/>
    </source>
</evidence>
<reference evidence="3 4" key="2">
    <citation type="submission" date="2025-05" db="UniProtKB">
        <authorList>
            <consortium name="RefSeq"/>
        </authorList>
    </citation>
    <scope>IDENTIFICATION</scope>
    <source>
        <tissue evidence="3 4">Leaf</tissue>
    </source>
</reference>
<organism evidence="2 6">
    <name type="scientific">Spinacia oleracea</name>
    <name type="common">Spinach</name>
    <dbReference type="NCBI Taxonomy" id="3562"/>
    <lineage>
        <taxon>Eukaryota</taxon>
        <taxon>Viridiplantae</taxon>
        <taxon>Streptophyta</taxon>
        <taxon>Embryophyta</taxon>
        <taxon>Tracheophyta</taxon>
        <taxon>Spermatophyta</taxon>
        <taxon>Magnoliopsida</taxon>
        <taxon>eudicotyledons</taxon>
        <taxon>Gunneridae</taxon>
        <taxon>Pentapetalae</taxon>
        <taxon>Caryophyllales</taxon>
        <taxon>Chenopodiaceae</taxon>
        <taxon>Chenopodioideae</taxon>
        <taxon>Anserineae</taxon>
        <taxon>Spinacia</taxon>
    </lineage>
</organism>
<feature type="transmembrane region" description="Helical" evidence="1">
    <location>
        <begin position="162"/>
        <end position="188"/>
    </location>
</feature>
<evidence type="ECO:0000313" key="7">
    <source>
        <dbReference type="RefSeq" id="XP_056691411.1"/>
    </source>
</evidence>
<accession>A0ABM3R722</accession>
<keyword evidence="2" id="KW-1185">Reference proteome</keyword>
<evidence type="ECO:0000313" key="2">
    <source>
        <dbReference type="Proteomes" id="UP000813463"/>
    </source>
</evidence>
<keyword evidence="1" id="KW-0472">Membrane</keyword>
<evidence type="ECO:0000256" key="1">
    <source>
        <dbReference type="SAM" id="Phobius"/>
    </source>
</evidence>
<evidence type="ECO:0000313" key="3">
    <source>
        <dbReference type="RefSeq" id="XP_056691407.1"/>
    </source>
</evidence>
<dbReference type="RefSeq" id="XP_056691408.1">
    <property type="nucleotide sequence ID" value="XM_056835430.1"/>
</dbReference>
<dbReference type="GeneID" id="130466868"/>
<dbReference type="RefSeq" id="XP_056691407.1">
    <property type="nucleotide sequence ID" value="XM_056835429.1"/>
</dbReference>
<keyword evidence="1" id="KW-1133">Transmembrane helix</keyword>
<sequence length="209" mass="23493">MCLTRCCHVDDRGTTLIPLENYLRPTLVTSLDERRNFCMRMFVLQLEGLLQSVKGGMLPVIDCCAAVLLCLAVVGSVSGVVLLHGGSGCHCLFVVNHKVYWELYISPYVRLTSTRTKINGESSFMEISTNGHKDERLSPFNSTYAVRFKEDIKRWARGGVRYATIVVALVIYIRVVVLGNFCVIDFFFRSTPFLGVFSHNRSACLLILL</sequence>
<dbReference type="RefSeq" id="XP_056691410.1">
    <property type="nucleotide sequence ID" value="XM_056835432.1"/>
</dbReference>
<keyword evidence="1" id="KW-0812">Transmembrane</keyword>
<gene>
    <name evidence="3 4 5 6 7 8" type="primary">LOC130466868</name>
</gene>
<proteinExistence type="predicted"/>
<dbReference type="RefSeq" id="XP_056691412.1">
    <property type="nucleotide sequence ID" value="XM_056835434.1"/>
</dbReference>
<dbReference type="RefSeq" id="XP_056691411.1">
    <property type="nucleotide sequence ID" value="XM_056835433.1"/>
</dbReference>
<dbReference type="RefSeq" id="XP_056691409.1">
    <property type="nucleotide sequence ID" value="XM_056835431.1"/>
</dbReference>
<evidence type="ECO:0000313" key="4">
    <source>
        <dbReference type="RefSeq" id="XP_056691408.1"/>
    </source>
</evidence>